<evidence type="ECO:0000256" key="5">
    <source>
        <dbReference type="SAM" id="Phobius"/>
    </source>
</evidence>
<keyword evidence="4 5" id="KW-0472">Membrane</keyword>
<dbReference type="InterPro" id="IPR011990">
    <property type="entry name" value="TPR-like_helical_dom_sf"/>
</dbReference>
<evidence type="ECO:0000256" key="4">
    <source>
        <dbReference type="ARBA" id="ARBA00023136"/>
    </source>
</evidence>
<reference evidence="7 8" key="1">
    <citation type="submission" date="2019-07" db="EMBL/GenBank/DDBJ databases">
        <title>Genome sequencing for Ferrovibrio sp. K5.</title>
        <authorList>
            <person name="Park S.-J."/>
        </authorList>
    </citation>
    <scope>NUCLEOTIDE SEQUENCE [LARGE SCALE GENOMIC DNA]</scope>
    <source>
        <strain evidence="7 8">K5</strain>
    </source>
</reference>
<dbReference type="OrthoDB" id="9798343at2"/>
<evidence type="ECO:0000256" key="3">
    <source>
        <dbReference type="ARBA" id="ARBA00022989"/>
    </source>
</evidence>
<name>A0A516GZB3_9PROT</name>
<evidence type="ECO:0000313" key="8">
    <source>
        <dbReference type="Proteomes" id="UP000317496"/>
    </source>
</evidence>
<protein>
    <recommendedName>
        <fullName evidence="6">HemY N-terminal domain-containing protein</fullName>
    </recommendedName>
</protein>
<keyword evidence="8" id="KW-1185">Reference proteome</keyword>
<feature type="domain" description="HemY N-terminal" evidence="6">
    <location>
        <begin position="29"/>
        <end position="131"/>
    </location>
</feature>
<feature type="transmembrane region" description="Helical" evidence="5">
    <location>
        <begin position="46"/>
        <end position="71"/>
    </location>
</feature>
<proteinExistence type="predicted"/>
<dbReference type="EMBL" id="CP041636">
    <property type="protein sequence ID" value="QDO96835.1"/>
    <property type="molecule type" value="Genomic_DNA"/>
</dbReference>
<accession>A0A516GZB3</accession>
<keyword evidence="3 5" id="KW-1133">Transmembrane helix</keyword>
<dbReference type="RefSeq" id="WP_144067816.1">
    <property type="nucleotide sequence ID" value="NZ_CP041636.1"/>
</dbReference>
<evidence type="ECO:0000256" key="1">
    <source>
        <dbReference type="ARBA" id="ARBA00004370"/>
    </source>
</evidence>
<sequence>MMRLLRGALVLIALMALAGAAAWIADQPGRVAITWFGYEIAAPAPLLALGLLLLGLGAFMLTWVLAWAAALPQRRRLKRQQKGYANFAAGMVAVAAGEADRALSLADKARKQLDDPALSRLLVAHAAQLKGDAALAHEAYLALSQDPGTAFLGTRGLLADARRTGDRADALQQAQRASRLRPSSPFAAEAELQLLVEAGDWDAARKRLELARKKKAVTRDAATALSARLDLAEAQAALARNDQRMARQWAERAAKVLPDHPAPPVLMARAADHHNAREAAAFHLKRAFARMPSEALAEAWLMLQRATPAETLMARAEEFVAERKPEVASQLLLAAAALQIRDFTVARAALNRAGLSGGAWAARLLAKLAEDSEGDAAAADHWHGIAGRHAPWQCGHCGNGAADWTLLCAACGSFDTLDPTRLGEALPLAAPARPLLSTQRQ</sequence>
<evidence type="ECO:0000313" key="7">
    <source>
        <dbReference type="EMBL" id="QDO96835.1"/>
    </source>
</evidence>
<dbReference type="KEGG" id="fer:FNB15_05895"/>
<keyword evidence="2 5" id="KW-0812">Transmembrane</keyword>
<gene>
    <name evidence="7" type="ORF">FNB15_05895</name>
</gene>
<evidence type="ECO:0000259" key="6">
    <source>
        <dbReference type="Pfam" id="PF07219"/>
    </source>
</evidence>
<dbReference type="Pfam" id="PF07219">
    <property type="entry name" value="HemY_N"/>
    <property type="match status" value="1"/>
</dbReference>
<evidence type="ECO:0000256" key="2">
    <source>
        <dbReference type="ARBA" id="ARBA00022692"/>
    </source>
</evidence>
<organism evidence="7 8">
    <name type="scientific">Ferrovibrio terrae</name>
    <dbReference type="NCBI Taxonomy" id="2594003"/>
    <lineage>
        <taxon>Bacteria</taxon>
        <taxon>Pseudomonadati</taxon>
        <taxon>Pseudomonadota</taxon>
        <taxon>Alphaproteobacteria</taxon>
        <taxon>Rhodospirillales</taxon>
        <taxon>Rhodospirillaceae</taxon>
        <taxon>Ferrovibrio</taxon>
    </lineage>
</organism>
<dbReference type="Proteomes" id="UP000317496">
    <property type="component" value="Chromosome"/>
</dbReference>
<comment type="subcellular location">
    <subcellularLocation>
        <location evidence="1">Membrane</location>
    </subcellularLocation>
</comment>
<dbReference type="InterPro" id="IPR010817">
    <property type="entry name" value="HemY_N"/>
</dbReference>
<dbReference type="AlphaFoldDB" id="A0A516GZB3"/>
<dbReference type="GO" id="GO:0016020">
    <property type="term" value="C:membrane"/>
    <property type="evidence" value="ECO:0007669"/>
    <property type="project" value="UniProtKB-SubCell"/>
</dbReference>
<dbReference type="SUPFAM" id="SSF48452">
    <property type="entry name" value="TPR-like"/>
    <property type="match status" value="1"/>
</dbReference>
<dbReference type="Gene3D" id="1.25.40.10">
    <property type="entry name" value="Tetratricopeptide repeat domain"/>
    <property type="match status" value="1"/>
</dbReference>